<dbReference type="GO" id="GO:0046856">
    <property type="term" value="P:phosphatidylinositol dephosphorylation"/>
    <property type="evidence" value="ECO:0007669"/>
    <property type="project" value="InterPro"/>
</dbReference>
<reference evidence="2" key="1">
    <citation type="submission" date="2015-07" db="EMBL/GenBank/DDBJ databases">
        <title>Adaptation to a free-living lifestyle via gene acquisitions in the diplomonad Trepomonas sp. PC1.</title>
        <authorList>
            <person name="Xu F."/>
            <person name="Jerlstrom-Hultqvist J."/>
            <person name="Kolisko M."/>
            <person name="Simpson A.G.B."/>
            <person name="Roger A.J."/>
            <person name="Svard S.G."/>
            <person name="Andersson J.O."/>
        </authorList>
    </citation>
    <scope>NUCLEOTIDE SEQUENCE</scope>
    <source>
        <strain evidence="2">PC1</strain>
    </source>
</reference>
<evidence type="ECO:0000313" key="2">
    <source>
        <dbReference type="EMBL" id="JAP94622.1"/>
    </source>
</evidence>
<proteinExistence type="predicted"/>
<dbReference type="GO" id="GO:0004439">
    <property type="term" value="F:phosphatidylinositol-4,5-bisphosphate 5-phosphatase activity"/>
    <property type="evidence" value="ECO:0007669"/>
    <property type="project" value="TreeGrafter"/>
</dbReference>
<dbReference type="Pfam" id="PF22669">
    <property type="entry name" value="Exo_endo_phos2"/>
    <property type="match status" value="1"/>
</dbReference>
<feature type="non-terminal residue" evidence="2">
    <location>
        <position position="1"/>
    </location>
</feature>
<sequence>GIQWIYYFMSLQKNDLSFLKAKPLQMKQYLRNKMVQSKHIFTQQQQLGFTFVTYNVHETKPIHNFILTLFNCGLGRQHVHTLVLCLQEVEKGLQDTQNDVFNCWQDYLQQQLGEFHMEVAEKIAGTALFIFSKLKFENLVIKSKRLGLGCKGAIGASFTINSQLFLIIGSHLAHDQDQYDRRNRQFMQIMNDMQFPSLKQQLTGLDITQQRAAYDHDFIFWLGDLNYRLNCKFTSKNLNPDLFSYPWLTQFDQLAAAIASNKAFMQFNEPIIGFPPTYKFKGDFYDPERTPSWCDRILFFERENMQIPEIQEVKDEEPTETVGESKPEPSLVQIDFSELQPVQSQQTFTHFDMRVKNVQPVCYQHLDAFKQSDHRAVCGIYQIKTYRVDCDRRTLYMQDLCKAYQKQLIQLKPKLQIDQQIIEISNIALNKPIQTQIKLFNTVKNAILDIYLPTQLNEHCKYITQSQDTDFTVDFTFSFKKEVQTSQNVVFHCVTKNETILCDVKQVQLKLQFYPHPFNKTLQDLQKFKFDDLVIEKEVAYFKDQQNCESQKVDIIDKLIEKTKLQHVALIEQCAEFQLLCKIVAKLLPSKFIALFKQARSKADIVNILLTIEKLSLECKYFTKLCYLYSELHVASGQQNILDFVILDQILEKYFKILLIDDEQVLQL</sequence>
<feature type="non-terminal residue" evidence="2">
    <location>
        <position position="668"/>
    </location>
</feature>
<name>A0A146KCV6_9EUKA</name>
<dbReference type="EMBL" id="GDID01001984">
    <property type="protein sequence ID" value="JAP94622.1"/>
    <property type="molecule type" value="Transcribed_RNA"/>
</dbReference>
<dbReference type="PANTHER" id="PTHR11200">
    <property type="entry name" value="INOSITOL 5-PHOSPHATASE"/>
    <property type="match status" value="1"/>
</dbReference>
<dbReference type="InterPro" id="IPR000300">
    <property type="entry name" value="IPPc"/>
</dbReference>
<accession>A0A146KCV6</accession>
<dbReference type="Gene3D" id="3.60.10.10">
    <property type="entry name" value="Endonuclease/exonuclease/phosphatase"/>
    <property type="match status" value="1"/>
</dbReference>
<dbReference type="InterPro" id="IPR046985">
    <property type="entry name" value="IP5"/>
</dbReference>
<feature type="domain" description="Inositol polyphosphate-related phosphatase" evidence="1">
    <location>
        <begin position="45"/>
        <end position="389"/>
    </location>
</feature>
<dbReference type="InterPro" id="IPR036691">
    <property type="entry name" value="Endo/exonu/phosph_ase_sf"/>
</dbReference>
<organism evidence="2">
    <name type="scientific">Trepomonas sp. PC1</name>
    <dbReference type="NCBI Taxonomy" id="1076344"/>
    <lineage>
        <taxon>Eukaryota</taxon>
        <taxon>Metamonada</taxon>
        <taxon>Diplomonadida</taxon>
        <taxon>Hexamitidae</taxon>
        <taxon>Hexamitinae</taxon>
        <taxon>Trepomonas</taxon>
    </lineage>
</organism>
<dbReference type="SUPFAM" id="SSF56219">
    <property type="entry name" value="DNase I-like"/>
    <property type="match status" value="1"/>
</dbReference>
<dbReference type="SMART" id="SM00128">
    <property type="entry name" value="IPPc"/>
    <property type="match status" value="1"/>
</dbReference>
<protein>
    <submittedName>
        <fullName evidence="2">Type II inositol-1-1,4,5-trisphosphate 5-phosphatase rlated, putative</fullName>
    </submittedName>
</protein>
<dbReference type="PANTHER" id="PTHR11200:SF275">
    <property type="entry name" value="LD06095P"/>
    <property type="match status" value="1"/>
</dbReference>
<evidence type="ECO:0000259" key="1">
    <source>
        <dbReference type="SMART" id="SM00128"/>
    </source>
</evidence>
<gene>
    <name evidence="2" type="ORF">TPC1_12659</name>
</gene>
<dbReference type="AlphaFoldDB" id="A0A146KCV6"/>